<dbReference type="InterPro" id="IPR020578">
    <property type="entry name" value="Aminotrans_V_PyrdxlP_BS"/>
</dbReference>
<gene>
    <name evidence="9" type="ORF">MELA_01748</name>
</gene>
<proteinExistence type="inferred from homology"/>
<organism evidence="9 10">
    <name type="scientific">Candidatus Methylomirabilis lanthanidiphila</name>
    <dbReference type="NCBI Taxonomy" id="2211376"/>
    <lineage>
        <taxon>Bacteria</taxon>
        <taxon>Candidatus Methylomirabilota</taxon>
        <taxon>Candidatus Methylomirabilia</taxon>
        <taxon>Candidatus Methylomirabilales</taxon>
        <taxon>Candidatus Methylomirabilaceae</taxon>
        <taxon>Candidatus Methylomirabilis</taxon>
    </lineage>
</organism>
<dbReference type="AlphaFoldDB" id="A0A564ZJ71"/>
<evidence type="ECO:0000256" key="4">
    <source>
        <dbReference type="PIRSR" id="PIRSR000524-1"/>
    </source>
</evidence>
<evidence type="ECO:0000313" key="10">
    <source>
        <dbReference type="Proteomes" id="UP000334340"/>
    </source>
</evidence>
<dbReference type="PIRSF" id="PIRSF000524">
    <property type="entry name" value="SPT"/>
    <property type="match status" value="1"/>
</dbReference>
<dbReference type="Gene3D" id="3.40.640.10">
    <property type="entry name" value="Type I PLP-dependent aspartate aminotransferase-like (Major domain)"/>
    <property type="match status" value="1"/>
</dbReference>
<keyword evidence="9" id="KW-0032">Aminotransferase</keyword>
<name>A0A564ZJ71_9BACT</name>
<feature type="modified residue" description="N6-(pyridoxal phosphate)lysine" evidence="5">
    <location>
        <position position="190"/>
    </location>
</feature>
<dbReference type="Proteomes" id="UP000334340">
    <property type="component" value="Unassembled WGS sequence"/>
</dbReference>
<dbReference type="PANTHER" id="PTHR21152:SF40">
    <property type="entry name" value="ALANINE--GLYOXYLATE AMINOTRANSFERASE"/>
    <property type="match status" value="1"/>
</dbReference>
<comment type="cofactor">
    <cofactor evidence="1 5 7">
        <name>pyridoxal 5'-phosphate</name>
        <dbReference type="ChEBI" id="CHEBI:597326"/>
    </cofactor>
</comment>
<evidence type="ECO:0000256" key="7">
    <source>
        <dbReference type="RuleBase" id="RU004504"/>
    </source>
</evidence>
<keyword evidence="3 5" id="KW-0663">Pyridoxal phosphate</keyword>
<dbReference type="EMBL" id="CABIKM010000026">
    <property type="protein sequence ID" value="VUZ85365.1"/>
    <property type="molecule type" value="Genomic_DNA"/>
</dbReference>
<dbReference type="Pfam" id="PF00266">
    <property type="entry name" value="Aminotran_5"/>
    <property type="match status" value="1"/>
</dbReference>
<evidence type="ECO:0000259" key="8">
    <source>
        <dbReference type="Pfam" id="PF00266"/>
    </source>
</evidence>
<evidence type="ECO:0000256" key="2">
    <source>
        <dbReference type="ARBA" id="ARBA00009236"/>
    </source>
</evidence>
<dbReference type="GO" id="GO:0008453">
    <property type="term" value="F:alanine-glyoxylate transaminase activity"/>
    <property type="evidence" value="ECO:0007669"/>
    <property type="project" value="TreeGrafter"/>
</dbReference>
<dbReference type="GO" id="GO:0004760">
    <property type="term" value="F:L-serine-pyruvate transaminase activity"/>
    <property type="evidence" value="ECO:0007669"/>
    <property type="project" value="TreeGrafter"/>
</dbReference>
<dbReference type="InterPro" id="IPR000192">
    <property type="entry name" value="Aminotrans_V_dom"/>
</dbReference>
<evidence type="ECO:0000256" key="6">
    <source>
        <dbReference type="RuleBase" id="RU004075"/>
    </source>
</evidence>
<evidence type="ECO:0000313" key="9">
    <source>
        <dbReference type="EMBL" id="VUZ85365.1"/>
    </source>
</evidence>
<evidence type="ECO:0000256" key="5">
    <source>
        <dbReference type="PIRSR" id="PIRSR000524-50"/>
    </source>
</evidence>
<dbReference type="GO" id="GO:0019265">
    <property type="term" value="P:glycine biosynthetic process, by transamination of glyoxylate"/>
    <property type="evidence" value="ECO:0007669"/>
    <property type="project" value="TreeGrafter"/>
</dbReference>
<dbReference type="SUPFAM" id="SSF53383">
    <property type="entry name" value="PLP-dependent transferases"/>
    <property type="match status" value="1"/>
</dbReference>
<evidence type="ECO:0000256" key="1">
    <source>
        <dbReference type="ARBA" id="ARBA00001933"/>
    </source>
</evidence>
<dbReference type="PROSITE" id="PS00595">
    <property type="entry name" value="AA_TRANSFER_CLASS_5"/>
    <property type="match status" value="1"/>
</dbReference>
<feature type="binding site" evidence="4">
    <location>
        <position position="332"/>
    </location>
    <ligand>
        <name>substrate</name>
    </ligand>
</feature>
<dbReference type="PANTHER" id="PTHR21152">
    <property type="entry name" value="AMINOTRANSFERASE CLASS V"/>
    <property type="match status" value="1"/>
</dbReference>
<dbReference type="EC" id="2.6.1.45" evidence="9"/>
<keyword evidence="10" id="KW-1185">Reference proteome</keyword>
<dbReference type="Gene3D" id="3.90.1150.10">
    <property type="entry name" value="Aspartate Aminotransferase, domain 1"/>
    <property type="match status" value="1"/>
</dbReference>
<dbReference type="InterPro" id="IPR015422">
    <property type="entry name" value="PyrdxlP-dep_Trfase_small"/>
</dbReference>
<dbReference type="InterPro" id="IPR024169">
    <property type="entry name" value="SP_NH2Trfase/AEP_transaminase"/>
</dbReference>
<dbReference type="InterPro" id="IPR015421">
    <property type="entry name" value="PyrdxlP-dep_Trfase_major"/>
</dbReference>
<accession>A0A564ZJ71</accession>
<dbReference type="InterPro" id="IPR015424">
    <property type="entry name" value="PyrdxlP-dep_Trfase"/>
</dbReference>
<feature type="domain" description="Aminotransferase class V" evidence="8">
    <location>
        <begin position="28"/>
        <end position="324"/>
    </location>
</feature>
<dbReference type="GO" id="GO:0050281">
    <property type="term" value="F:L-serine-glyoxylate transaminase activity"/>
    <property type="evidence" value="ECO:0007669"/>
    <property type="project" value="UniProtKB-EC"/>
</dbReference>
<evidence type="ECO:0000256" key="3">
    <source>
        <dbReference type="ARBA" id="ARBA00022898"/>
    </source>
</evidence>
<sequence length="379" mass="40307">MKKRHLLAPGPTPVLPDALLAMARPILYHRGPEYEALLGRVRDGLKFLFQTKHEVLLFTSSGTGGMEGTVVNTLSPGDRALVIRSGKFGERWGEICEAYGLQPQYIDVEWGRAVDPDTVAAALAADPAIKVVFATHTESSTGVLHPIEAIARIVGKTPAILVVDAIMSLGVADLPMDAWGVDVVVGGSQKGLMIPPGLAFCAVSDKAWAMVQQSRLPKFYFNFLAERKSLEKNQNTFTPAVSLVMALHESLAAVRAEGLAALFARHDRLARATRAAVRALGLELFADPPTPALTAVAAPPGIEAGAIVKTMRTAHGITISGGQAQLKGKIFRLAHLGYADESDVVLCLAALERTLTDLGYPIKLGEGVRAVQEVLSQAG</sequence>
<keyword evidence="9" id="KW-0808">Transferase</keyword>
<comment type="similarity">
    <text evidence="2 6">Belongs to the class-V pyridoxal-phosphate-dependent aminotransferase family.</text>
</comment>
<reference evidence="9 10" key="1">
    <citation type="submission" date="2019-07" db="EMBL/GenBank/DDBJ databases">
        <authorList>
            <person name="Cremers G."/>
        </authorList>
    </citation>
    <scope>NUCLEOTIDE SEQUENCE [LARGE SCALE GENOMIC DNA]</scope>
</reference>
<protein>
    <submittedName>
        <fullName evidence="9">Class V aminotransferase</fullName>
        <ecNumber evidence="9">2.6.1.45</ecNumber>
    </submittedName>
</protein>